<reference evidence="1 2" key="1">
    <citation type="submission" date="2022-10" db="EMBL/GenBank/DDBJ databases">
        <authorList>
            <person name="Cortes-Martin A."/>
            <person name="Buttimer C.T.H."/>
            <person name="Hill C."/>
        </authorList>
    </citation>
    <scope>NUCLEOTIDE SEQUENCE [LARGE SCALE GENOMIC DNA]</scope>
</reference>
<protein>
    <submittedName>
        <fullName evidence="1">Uncharacterized protein</fullName>
    </submittedName>
</protein>
<keyword evidence="2" id="KW-1185">Reference proteome</keyword>
<dbReference type="EMBL" id="OP744025">
    <property type="protein sequence ID" value="UZZ64364.1"/>
    <property type="molecule type" value="Genomic_DNA"/>
</dbReference>
<proteinExistence type="predicted"/>
<name>A0AAE9TFR4_9CAUD</name>
<evidence type="ECO:0000313" key="1">
    <source>
        <dbReference type="EMBL" id="UZZ64364.1"/>
    </source>
</evidence>
<sequence length="75" mass="9234">MLKFMNRFVNRYRIVLIEYNHTHAGKKVTYALQKRIGFFFWYTMTKCDSKSQTEYYYSKVKDKSDKLIKIIGYRE</sequence>
<accession>A0AAE9TFR4</accession>
<gene>
    <name evidence="1" type="ORF">A54_124</name>
</gene>
<organism evidence="1 2">
    <name type="scientific">Escherichia phage A5-4</name>
    <dbReference type="NCBI Taxonomy" id="2996162"/>
    <lineage>
        <taxon>Viruses</taxon>
        <taxon>Duplodnaviria</taxon>
        <taxon>Heunggongvirae</taxon>
        <taxon>Uroviricota</taxon>
        <taxon>Caudoviricetes</taxon>
        <taxon>Vequintavirinae</taxon>
    </lineage>
</organism>
<evidence type="ECO:0000313" key="2">
    <source>
        <dbReference type="Proteomes" id="UP001236076"/>
    </source>
</evidence>
<dbReference type="Proteomes" id="UP001236076">
    <property type="component" value="Segment"/>
</dbReference>